<gene>
    <name evidence="1" type="ORF">I2501_30475</name>
</gene>
<reference evidence="1" key="1">
    <citation type="submission" date="2020-11" db="EMBL/GenBank/DDBJ databases">
        <title>Isolation and identification of active actinomycetes.</title>
        <authorList>
            <person name="Yu B."/>
        </authorList>
    </citation>
    <scope>NUCLEOTIDE SEQUENCE</scope>
    <source>
        <strain evidence="1">NEAU-YB345</strain>
    </source>
</reference>
<dbReference type="SUPFAM" id="SSF53756">
    <property type="entry name" value="UDP-Glycosyltransferase/glycogen phosphorylase"/>
    <property type="match status" value="1"/>
</dbReference>
<name>A0A931B759_9ACTN</name>
<organism evidence="1 2">
    <name type="scientific">Streptacidiphilus fuscans</name>
    <dbReference type="NCBI Taxonomy" id="2789292"/>
    <lineage>
        <taxon>Bacteria</taxon>
        <taxon>Bacillati</taxon>
        <taxon>Actinomycetota</taxon>
        <taxon>Actinomycetes</taxon>
        <taxon>Kitasatosporales</taxon>
        <taxon>Streptomycetaceae</taxon>
        <taxon>Streptacidiphilus</taxon>
    </lineage>
</organism>
<keyword evidence="1" id="KW-0648">Protein biosynthesis</keyword>
<dbReference type="EMBL" id="JADPRT010000016">
    <property type="protein sequence ID" value="MBF9072359.1"/>
    <property type="molecule type" value="Genomic_DNA"/>
</dbReference>
<sequence>MVPGSEFGADLLRTVEAAGGRILPWEQAVALRYDLIVAASPKGALARLRGPRLLLPHGAGFNKALRNEGTASEPSGLDEVLLTDEDSLPWASVHALAHPDQVERLRRSSESAAAVAVVVGDPTHERILESAGGRSDFREALRTGPRKLVVLTSTWGPYSLLARRPDLAWRLSQALPQDEYQLALVLHPNTHTALGRFEIRRQLAPAIEAGLVIAAPHAEWASLLVASDAVISDHGSTALYAAALGRPVLRAQPLADFSTELLPDSPMDQLLAAAPELIDTHCIPQLLAAPTDFLKSQQRAAESAFVSGVGTLSRLQAQIYRQLHLDPPESAARVPLLPRPAEPPPPSVAWAVRTTRVAPEHGRDERGLVRADVRVERFPAAGLLEVDHLAVEFGRCSETQLRGAGVVFRRRRPDDDAGASSRRTADTWMRWALAELPACRTAAVLLSREHIVLRRRDTGPLLARVRADVREGRVNWVDPSVVLSAVHAWILGARPTLLPDRLQCEVGAGLFTVDVTKAAASDLDTVV</sequence>
<dbReference type="AlphaFoldDB" id="A0A931B759"/>
<evidence type="ECO:0000313" key="2">
    <source>
        <dbReference type="Proteomes" id="UP000657385"/>
    </source>
</evidence>
<dbReference type="Proteomes" id="UP000657385">
    <property type="component" value="Unassembled WGS sequence"/>
</dbReference>
<keyword evidence="2" id="KW-1185">Reference proteome</keyword>
<comment type="caution">
    <text evidence="1">The sequence shown here is derived from an EMBL/GenBank/DDBJ whole genome shotgun (WGS) entry which is preliminary data.</text>
</comment>
<accession>A0A931B759</accession>
<dbReference type="InterPro" id="IPR043148">
    <property type="entry name" value="TagF_C"/>
</dbReference>
<protein>
    <submittedName>
        <fullName evidence="1">Translation initiation factor 2</fullName>
    </submittedName>
</protein>
<evidence type="ECO:0000313" key="1">
    <source>
        <dbReference type="EMBL" id="MBF9072359.1"/>
    </source>
</evidence>
<keyword evidence="1" id="KW-0396">Initiation factor</keyword>
<proteinExistence type="predicted"/>
<dbReference type="GO" id="GO:0003743">
    <property type="term" value="F:translation initiation factor activity"/>
    <property type="evidence" value="ECO:0007669"/>
    <property type="project" value="UniProtKB-KW"/>
</dbReference>
<dbReference type="Gene3D" id="3.40.50.12580">
    <property type="match status" value="1"/>
</dbReference>
<dbReference type="RefSeq" id="WP_196197531.1">
    <property type="nucleotide sequence ID" value="NZ_JADPRT010000016.1"/>
</dbReference>